<dbReference type="GO" id="GO:0019887">
    <property type="term" value="F:protein kinase regulator activity"/>
    <property type="evidence" value="ECO:0007669"/>
    <property type="project" value="TreeGrafter"/>
</dbReference>
<feature type="domain" description="CBS" evidence="8">
    <location>
        <begin position="375"/>
        <end position="436"/>
    </location>
</feature>
<evidence type="ECO:0000313" key="9">
    <source>
        <dbReference type="EMBL" id="CAF2847709.1"/>
    </source>
</evidence>
<feature type="compositionally biased region" description="Basic and acidic residues" evidence="7">
    <location>
        <begin position="90"/>
        <end position="103"/>
    </location>
</feature>
<dbReference type="GO" id="GO:0030431">
    <property type="term" value="P:sleep"/>
    <property type="evidence" value="ECO:0007669"/>
    <property type="project" value="InterPro"/>
</dbReference>
<dbReference type="InterPro" id="IPR031424">
    <property type="entry name" value="QVR-like"/>
</dbReference>
<feature type="domain" description="CBS" evidence="8">
    <location>
        <begin position="231"/>
        <end position="289"/>
    </location>
</feature>
<evidence type="ECO:0000256" key="3">
    <source>
        <dbReference type="ARBA" id="ARBA00022737"/>
    </source>
</evidence>
<dbReference type="Pfam" id="PF17064">
    <property type="entry name" value="QVR"/>
    <property type="match status" value="1"/>
</dbReference>
<dbReference type="Proteomes" id="UP000675881">
    <property type="component" value="Chromosome 14"/>
</dbReference>
<protein>
    <submittedName>
        <fullName evidence="9">PRKAG</fullName>
    </submittedName>
</protein>
<evidence type="ECO:0000256" key="6">
    <source>
        <dbReference type="ARBA" id="ARBA00025878"/>
    </source>
</evidence>
<feature type="region of interest" description="Disordered" evidence="7">
    <location>
        <begin position="54"/>
        <end position="117"/>
    </location>
</feature>
<proteinExistence type="inferred from homology"/>
<dbReference type="CDD" id="cd04618">
    <property type="entry name" value="CBS_euAMPK_gamma-like_repeat1"/>
    <property type="match status" value="1"/>
</dbReference>
<organism evidence="9 10">
    <name type="scientific">Lepeophtheirus salmonis</name>
    <name type="common">Salmon louse</name>
    <name type="synonym">Caligus salmonis</name>
    <dbReference type="NCBI Taxonomy" id="72036"/>
    <lineage>
        <taxon>Eukaryota</taxon>
        <taxon>Metazoa</taxon>
        <taxon>Ecdysozoa</taxon>
        <taxon>Arthropoda</taxon>
        <taxon>Crustacea</taxon>
        <taxon>Multicrustacea</taxon>
        <taxon>Hexanauplia</taxon>
        <taxon>Copepoda</taxon>
        <taxon>Siphonostomatoida</taxon>
        <taxon>Caligidae</taxon>
        <taxon>Lepeophtheirus</taxon>
    </lineage>
</organism>
<dbReference type="GO" id="GO:0019901">
    <property type="term" value="F:protein kinase binding"/>
    <property type="evidence" value="ECO:0007669"/>
    <property type="project" value="TreeGrafter"/>
</dbReference>
<dbReference type="PANTHER" id="PTHR13780:SF35">
    <property type="entry name" value="LD22662P"/>
    <property type="match status" value="1"/>
</dbReference>
<evidence type="ECO:0000256" key="7">
    <source>
        <dbReference type="SAM" id="MobiDB-lite"/>
    </source>
</evidence>
<sequence length="608" mass="69530">MRRKIQRKFCRVSGQSLINSPSDPESNSWTQLKNAFRVRRTRHISLDTEEDLNSGQVNVGKSKGNDSSYGFKKGIPKLSSPQQAISSNSDNRRSSLEQPEQRRRAASISTPHRASDVHVDPARSAILFRDARGLPVMDPFLEKHDFQTLQLNEGMIIAKFFSFHKCYDLIPTSAKTIRAAPLWDSKKQKFVGMLTITDFIRILRMYYVSPDLKMNDLETHQLETWRNVLNDIKELISIGPDASLYEAIRILIHNKIHRLPVIDPKTNNVLYILTHKRLLKFLFLYVHDLPKPSFLAKSVFELKIGTYDNIETARYSTPIIEALNKFVGKRISALPIVDDDGKLIDIYAKFDVMNLAAEKTYENLDVTLKVANEYRNEWFEGVHKCKQSDSVFDVMENIVKAEVHRLVVVDDNNKVVGVISLSDLLTFLVLDPCGDSSPNLVKLLMDTSLIESGGSHAHKPVLKSQSETIIQINQQTVVSSPLGSIFCYKCEGIRDFRCSDPMDARPFPMIDCDSESWARVQKPVFCEKVTEFVNGLYRTTRGCSSKQWEDVNKHYNYLNQRHPCRYIGRVEVCLCNSHNGCNSSHRFRASSSHLILSILFWIFFMNIV</sequence>
<dbReference type="Gene3D" id="3.10.580.10">
    <property type="entry name" value="CBS-domain"/>
    <property type="match status" value="2"/>
</dbReference>
<feature type="domain" description="CBS" evidence="8">
    <location>
        <begin position="304"/>
        <end position="366"/>
    </location>
</feature>
<dbReference type="PANTHER" id="PTHR13780">
    <property type="entry name" value="AMP-ACTIVATED PROTEIN KINASE, GAMMA REGULATORY SUBUNIT"/>
    <property type="match status" value="1"/>
</dbReference>
<keyword evidence="10" id="KW-1185">Reference proteome</keyword>
<gene>
    <name evidence="9" type="ORF">LSAA_5253</name>
</gene>
<dbReference type="InterPro" id="IPR046342">
    <property type="entry name" value="CBS_dom_sf"/>
</dbReference>
<dbReference type="CDD" id="cd04641">
    <property type="entry name" value="CBS_euAMPK_gamma-like_repeat2"/>
    <property type="match status" value="1"/>
</dbReference>
<dbReference type="InterPro" id="IPR050511">
    <property type="entry name" value="AMPK_gamma/SDS23_families"/>
</dbReference>
<comment type="similarity">
    <text evidence="1">Belongs to the 5'-AMP-activated protein kinase gamma subunit family.</text>
</comment>
<comment type="subunit">
    <text evidence="6">AMPK is a heterotrimer of an alpha catalytic subunit (PRKAA1 or PRKAA2), a beta (PRKAB1 or PRKAB2) and a gamma non-catalytic subunits (PRKAG1, PRKAG2 or PRKAG3). Interacts with FNIP1 and FNIP2.</text>
</comment>
<dbReference type="GO" id="GO:0031588">
    <property type="term" value="C:nucleotide-activated protein kinase complex"/>
    <property type="evidence" value="ECO:0007669"/>
    <property type="project" value="TreeGrafter"/>
</dbReference>
<evidence type="ECO:0000256" key="2">
    <source>
        <dbReference type="ARBA" id="ARBA00022729"/>
    </source>
</evidence>
<dbReference type="GO" id="GO:0032222">
    <property type="term" value="P:regulation of synaptic transmission, cholinergic"/>
    <property type="evidence" value="ECO:0007669"/>
    <property type="project" value="InterPro"/>
</dbReference>
<keyword evidence="3" id="KW-0677">Repeat</keyword>
<name>A0A7R8CNQ6_LEPSM</name>
<keyword evidence="4" id="KW-0129">CBS domain</keyword>
<dbReference type="OrthoDB" id="6376293at2759"/>
<reference evidence="9" key="1">
    <citation type="submission" date="2021-02" db="EMBL/GenBank/DDBJ databases">
        <authorList>
            <person name="Bekaert M."/>
        </authorList>
    </citation>
    <scope>NUCLEOTIDE SEQUENCE</scope>
    <source>
        <strain evidence="9">IoA-00</strain>
    </source>
</reference>
<dbReference type="InterPro" id="IPR000644">
    <property type="entry name" value="CBS_dom"/>
</dbReference>
<feature type="compositionally biased region" description="Polar residues" evidence="7">
    <location>
        <begin position="79"/>
        <end position="89"/>
    </location>
</feature>
<evidence type="ECO:0000256" key="5">
    <source>
        <dbReference type="ARBA" id="ARBA00023180"/>
    </source>
</evidence>
<keyword evidence="2" id="KW-0732">Signal</keyword>
<dbReference type="AlphaFoldDB" id="A0A7R8CNQ6"/>
<dbReference type="Pfam" id="PF00571">
    <property type="entry name" value="CBS"/>
    <property type="match status" value="3"/>
</dbReference>
<dbReference type="SUPFAM" id="SSF54631">
    <property type="entry name" value="CBS-domain pair"/>
    <property type="match status" value="2"/>
</dbReference>
<evidence type="ECO:0000313" key="10">
    <source>
        <dbReference type="Proteomes" id="UP000675881"/>
    </source>
</evidence>
<dbReference type="EMBL" id="HG994593">
    <property type="protein sequence ID" value="CAF2847709.1"/>
    <property type="molecule type" value="Genomic_DNA"/>
</dbReference>
<dbReference type="PROSITE" id="PS51371">
    <property type="entry name" value="CBS"/>
    <property type="match status" value="3"/>
</dbReference>
<evidence type="ECO:0000259" key="8">
    <source>
        <dbReference type="PROSITE" id="PS51371"/>
    </source>
</evidence>
<evidence type="ECO:0000256" key="1">
    <source>
        <dbReference type="ARBA" id="ARBA00006750"/>
    </source>
</evidence>
<evidence type="ECO:0000256" key="4">
    <source>
        <dbReference type="ARBA" id="ARBA00023122"/>
    </source>
</evidence>
<dbReference type="GO" id="GO:0016208">
    <property type="term" value="F:AMP binding"/>
    <property type="evidence" value="ECO:0007669"/>
    <property type="project" value="TreeGrafter"/>
</dbReference>
<dbReference type="GO" id="GO:0005634">
    <property type="term" value="C:nucleus"/>
    <property type="evidence" value="ECO:0007669"/>
    <property type="project" value="TreeGrafter"/>
</dbReference>
<dbReference type="SMART" id="SM00116">
    <property type="entry name" value="CBS"/>
    <property type="match status" value="4"/>
</dbReference>
<dbReference type="GO" id="GO:0005737">
    <property type="term" value="C:cytoplasm"/>
    <property type="evidence" value="ECO:0007669"/>
    <property type="project" value="TreeGrafter"/>
</dbReference>
<keyword evidence="5" id="KW-0325">Glycoprotein</keyword>
<accession>A0A7R8CNQ6</accession>